<keyword evidence="2" id="KW-1185">Reference proteome</keyword>
<sequence>MQNLPVDLIRPIFQQVQDRKTLLSLCLSSKILQIEAQRALYLSPSGLRPSPIQHILFLTSLLHNPHLALIVKVYHIMLISGKEKDTFWQLLPTVLPTMSNLKVFSISASREHLSQLPLDKLVFQLDVLSWIQIDGGDSQHFAHWLDSQKALKELKWICRNAVAVSPIACPHLISLEGNHSVIAALLPTRRIKRLHWLSDSTFKGCHLAPLLTEFRSDLHFESLSFERHSEAIDYRLLVDHLPSLTSLEFIGDGKEFIDDIPIPPNLKVLILSITKGYGSRRVFPMTERVCLIGRLFSESLTLVRVDVAAKMIGGELFYERWENGIRSDALVPSMVVLQGYRILMDTY</sequence>
<accession>A0A9P6D3T1</accession>
<name>A0A9P6D3T1_9AGAR</name>
<dbReference type="EMBL" id="MU155172">
    <property type="protein sequence ID" value="KAF9481943.1"/>
    <property type="molecule type" value="Genomic_DNA"/>
</dbReference>
<dbReference type="OrthoDB" id="3232239at2759"/>
<evidence type="ECO:0000313" key="1">
    <source>
        <dbReference type="EMBL" id="KAF9481943.1"/>
    </source>
</evidence>
<proteinExistence type="predicted"/>
<evidence type="ECO:0000313" key="2">
    <source>
        <dbReference type="Proteomes" id="UP000807469"/>
    </source>
</evidence>
<dbReference type="Proteomes" id="UP000807469">
    <property type="component" value="Unassembled WGS sequence"/>
</dbReference>
<dbReference type="AlphaFoldDB" id="A0A9P6D3T1"/>
<organism evidence="1 2">
    <name type="scientific">Pholiota conissans</name>
    <dbReference type="NCBI Taxonomy" id="109636"/>
    <lineage>
        <taxon>Eukaryota</taxon>
        <taxon>Fungi</taxon>
        <taxon>Dikarya</taxon>
        <taxon>Basidiomycota</taxon>
        <taxon>Agaricomycotina</taxon>
        <taxon>Agaricomycetes</taxon>
        <taxon>Agaricomycetidae</taxon>
        <taxon>Agaricales</taxon>
        <taxon>Agaricineae</taxon>
        <taxon>Strophariaceae</taxon>
        <taxon>Pholiota</taxon>
    </lineage>
</organism>
<comment type="caution">
    <text evidence="1">The sequence shown here is derived from an EMBL/GenBank/DDBJ whole genome shotgun (WGS) entry which is preliminary data.</text>
</comment>
<protein>
    <submittedName>
        <fullName evidence="1">Uncharacterized protein</fullName>
    </submittedName>
</protein>
<reference evidence="1" key="1">
    <citation type="submission" date="2020-11" db="EMBL/GenBank/DDBJ databases">
        <authorList>
            <consortium name="DOE Joint Genome Institute"/>
            <person name="Ahrendt S."/>
            <person name="Riley R."/>
            <person name="Andreopoulos W."/>
            <person name="Labutti K."/>
            <person name="Pangilinan J."/>
            <person name="Ruiz-Duenas F.J."/>
            <person name="Barrasa J.M."/>
            <person name="Sanchez-Garcia M."/>
            <person name="Camarero S."/>
            <person name="Miyauchi S."/>
            <person name="Serrano A."/>
            <person name="Linde D."/>
            <person name="Babiker R."/>
            <person name="Drula E."/>
            <person name="Ayuso-Fernandez I."/>
            <person name="Pacheco R."/>
            <person name="Padilla G."/>
            <person name="Ferreira P."/>
            <person name="Barriuso J."/>
            <person name="Kellner H."/>
            <person name="Castanera R."/>
            <person name="Alfaro M."/>
            <person name="Ramirez L."/>
            <person name="Pisabarro A.G."/>
            <person name="Kuo A."/>
            <person name="Tritt A."/>
            <person name="Lipzen A."/>
            <person name="He G."/>
            <person name="Yan M."/>
            <person name="Ng V."/>
            <person name="Cullen D."/>
            <person name="Martin F."/>
            <person name="Rosso M.-N."/>
            <person name="Henrissat B."/>
            <person name="Hibbett D."/>
            <person name="Martinez A.T."/>
            <person name="Grigoriev I.V."/>
        </authorList>
    </citation>
    <scope>NUCLEOTIDE SEQUENCE</scope>
    <source>
        <strain evidence="1">CIRM-BRFM 674</strain>
    </source>
</reference>
<gene>
    <name evidence="1" type="ORF">BDN70DRAFT_919495</name>
</gene>